<gene>
    <name evidence="1" type="ORF">SBAD_LOCUS8696</name>
</gene>
<evidence type="ECO:0000313" key="1">
    <source>
        <dbReference type="EMBL" id="VDP18693.1"/>
    </source>
</evidence>
<name>A0A183IYJ7_9BILA</name>
<dbReference type="AlphaFoldDB" id="A0A183IYJ7"/>
<protein>
    <submittedName>
        <fullName evidence="3">SOCS box domain-containing protein</fullName>
    </submittedName>
</protein>
<evidence type="ECO:0000313" key="2">
    <source>
        <dbReference type="Proteomes" id="UP000270296"/>
    </source>
</evidence>
<sequence length="81" mass="9338">MPMPDKAKESSSKVVVTICMPGYSLKTLCIRVLREFLTTDGVDNLCMPPALRKELMISMIRFRRYQIFNTKTHGYHQMLVG</sequence>
<dbReference type="Proteomes" id="UP000270296">
    <property type="component" value="Unassembled WGS sequence"/>
</dbReference>
<accession>A0A183IYJ7</accession>
<evidence type="ECO:0000313" key="3">
    <source>
        <dbReference type="WBParaSite" id="SBAD_0000900801-mRNA-1"/>
    </source>
</evidence>
<keyword evidence="2" id="KW-1185">Reference proteome</keyword>
<proteinExistence type="predicted"/>
<reference evidence="1 2" key="2">
    <citation type="submission" date="2018-11" db="EMBL/GenBank/DDBJ databases">
        <authorList>
            <consortium name="Pathogen Informatics"/>
        </authorList>
    </citation>
    <scope>NUCLEOTIDE SEQUENCE [LARGE SCALE GENOMIC DNA]</scope>
</reference>
<dbReference type="WBParaSite" id="SBAD_0000900801-mRNA-1">
    <property type="protein sequence ID" value="SBAD_0000900801-mRNA-1"/>
    <property type="gene ID" value="SBAD_0000900801"/>
</dbReference>
<dbReference type="EMBL" id="UZAM01011864">
    <property type="protein sequence ID" value="VDP18693.1"/>
    <property type="molecule type" value="Genomic_DNA"/>
</dbReference>
<organism evidence="3">
    <name type="scientific">Soboliphyme baturini</name>
    <dbReference type="NCBI Taxonomy" id="241478"/>
    <lineage>
        <taxon>Eukaryota</taxon>
        <taxon>Metazoa</taxon>
        <taxon>Ecdysozoa</taxon>
        <taxon>Nematoda</taxon>
        <taxon>Enoplea</taxon>
        <taxon>Dorylaimia</taxon>
        <taxon>Dioctophymatida</taxon>
        <taxon>Dioctophymatoidea</taxon>
        <taxon>Soboliphymatidae</taxon>
        <taxon>Soboliphyme</taxon>
    </lineage>
</organism>
<reference evidence="3" key="1">
    <citation type="submission" date="2016-06" db="UniProtKB">
        <authorList>
            <consortium name="WormBaseParasite"/>
        </authorList>
    </citation>
    <scope>IDENTIFICATION</scope>
</reference>